<evidence type="ECO:0000256" key="5">
    <source>
        <dbReference type="ARBA" id="ARBA00022692"/>
    </source>
</evidence>
<feature type="transmembrane region" description="Helical" evidence="8">
    <location>
        <begin position="12"/>
        <end position="31"/>
    </location>
</feature>
<protein>
    <recommendedName>
        <fullName evidence="11">Glycosyltransferase RgtA/B/C/D-like domain-containing protein</fullName>
    </recommendedName>
</protein>
<feature type="transmembrane region" description="Helical" evidence="8">
    <location>
        <begin position="372"/>
        <end position="389"/>
    </location>
</feature>
<gene>
    <name evidence="9" type="ORF">H5J25_14210</name>
</gene>
<feature type="transmembrane region" description="Helical" evidence="8">
    <location>
        <begin position="202"/>
        <end position="235"/>
    </location>
</feature>
<evidence type="ECO:0000256" key="1">
    <source>
        <dbReference type="ARBA" id="ARBA00004651"/>
    </source>
</evidence>
<evidence type="ECO:0000256" key="4">
    <source>
        <dbReference type="ARBA" id="ARBA00022679"/>
    </source>
</evidence>
<dbReference type="InterPro" id="IPR050297">
    <property type="entry name" value="LipidA_mod_glycosyltrf_83"/>
</dbReference>
<evidence type="ECO:0000313" key="9">
    <source>
        <dbReference type="EMBL" id="QQV76586.1"/>
    </source>
</evidence>
<feature type="transmembrane region" description="Helical" evidence="8">
    <location>
        <begin position="151"/>
        <end position="168"/>
    </location>
</feature>
<dbReference type="AlphaFoldDB" id="A0A974S3M2"/>
<dbReference type="GO" id="GO:0005886">
    <property type="term" value="C:plasma membrane"/>
    <property type="evidence" value="ECO:0007669"/>
    <property type="project" value="UniProtKB-SubCell"/>
</dbReference>
<feature type="transmembrane region" description="Helical" evidence="8">
    <location>
        <begin position="401"/>
        <end position="428"/>
    </location>
</feature>
<dbReference type="PANTHER" id="PTHR33908:SF11">
    <property type="entry name" value="MEMBRANE PROTEIN"/>
    <property type="match status" value="1"/>
</dbReference>
<keyword evidence="6 8" id="KW-1133">Transmembrane helix</keyword>
<keyword evidence="2" id="KW-1003">Cell membrane</keyword>
<evidence type="ECO:0000256" key="2">
    <source>
        <dbReference type="ARBA" id="ARBA00022475"/>
    </source>
</evidence>
<keyword evidence="10" id="KW-1185">Reference proteome</keyword>
<feature type="transmembrane region" description="Helical" evidence="8">
    <location>
        <begin position="247"/>
        <end position="265"/>
    </location>
</feature>
<accession>A0A974S3M2</accession>
<dbReference type="GO" id="GO:0009103">
    <property type="term" value="P:lipopolysaccharide biosynthetic process"/>
    <property type="evidence" value="ECO:0007669"/>
    <property type="project" value="UniProtKB-ARBA"/>
</dbReference>
<feature type="transmembrane region" description="Helical" evidence="8">
    <location>
        <begin position="309"/>
        <end position="328"/>
    </location>
</feature>
<keyword evidence="4" id="KW-0808">Transferase</keyword>
<keyword evidence="5 8" id="KW-0812">Transmembrane</keyword>
<reference evidence="10" key="1">
    <citation type="submission" date="2020-09" db="EMBL/GenBank/DDBJ databases">
        <title>Sphingomonas sp., a new species isolated from pork steak.</title>
        <authorList>
            <person name="Heidler von Heilborn D."/>
        </authorList>
    </citation>
    <scope>NUCLEOTIDE SEQUENCE [LARGE SCALE GENOMIC DNA]</scope>
</reference>
<keyword evidence="3" id="KW-0328">Glycosyltransferase</keyword>
<feature type="transmembrane region" description="Helical" evidence="8">
    <location>
        <begin position="448"/>
        <end position="471"/>
    </location>
</feature>
<proteinExistence type="predicted"/>
<dbReference type="PANTHER" id="PTHR33908">
    <property type="entry name" value="MANNOSYLTRANSFERASE YKCB-RELATED"/>
    <property type="match status" value="1"/>
</dbReference>
<evidence type="ECO:0000256" key="3">
    <source>
        <dbReference type="ARBA" id="ARBA00022676"/>
    </source>
</evidence>
<dbReference type="EMBL" id="CP061035">
    <property type="protein sequence ID" value="QQV76586.1"/>
    <property type="molecule type" value="Genomic_DNA"/>
</dbReference>
<evidence type="ECO:0000256" key="6">
    <source>
        <dbReference type="ARBA" id="ARBA00022989"/>
    </source>
</evidence>
<evidence type="ECO:0000313" key="10">
    <source>
        <dbReference type="Proteomes" id="UP000595894"/>
    </source>
</evidence>
<feature type="transmembrane region" description="Helical" evidence="8">
    <location>
        <begin position="120"/>
        <end position="139"/>
    </location>
</feature>
<name>A0A974S3M2_9SPHN</name>
<comment type="subcellular location">
    <subcellularLocation>
        <location evidence="1">Cell membrane</location>
        <topology evidence="1">Multi-pass membrane protein</topology>
    </subcellularLocation>
</comment>
<evidence type="ECO:0000256" key="7">
    <source>
        <dbReference type="ARBA" id="ARBA00023136"/>
    </source>
</evidence>
<keyword evidence="7 8" id="KW-0472">Membrane</keyword>
<evidence type="ECO:0000256" key="8">
    <source>
        <dbReference type="SAM" id="Phobius"/>
    </source>
</evidence>
<sequence length="489" mass="53132">MMQPQQARGPHGVAIGLFLLVWFSCIWFGSYEGNPNSATRLFAAISLVERGDATIDEFETLTIDKAEFNGHIYTDKMPGMTLLAMPSVWLADPVTGQRSDGFRYGLRDPAFGDYLRLRQLLTIATTSAILIALAAVLLLDMATGITGSAKAGLVAALTYAMATPAWGWSTTLFGHAPVGALLMIATWAVWRGTSGARETARLRYPVMVGATLGLALLIELTAIFPASVIGLWAIWRTRTLAAPERLRLAGITVLAGLVLLSPMLVYNQIAFGQWLRIGYQGVVGFDGMNQGLFGLTYPRLDILFQLIAGPQRGLIFVAPILILAPFGLARMIRTPDTRDLGIMALALAIVMLLYNASYFYWNGGYSTGPRHAMPAMAFLALGLGPLWAVSGRTARRWIGALLAVSAFINLAIAAAEITAPDYIAFPLWDPILKHFLELDIRTVPSDWWGWKTGFGLALYLVVALPLAWLTWRGADLSDDARRDSLAAVA</sequence>
<dbReference type="Proteomes" id="UP000595894">
    <property type="component" value="Chromosome"/>
</dbReference>
<organism evidence="9 10">
    <name type="scientific">Sphingomonas aliaeris</name>
    <dbReference type="NCBI Taxonomy" id="2759526"/>
    <lineage>
        <taxon>Bacteria</taxon>
        <taxon>Pseudomonadati</taxon>
        <taxon>Pseudomonadota</taxon>
        <taxon>Alphaproteobacteria</taxon>
        <taxon>Sphingomonadales</taxon>
        <taxon>Sphingomonadaceae</taxon>
        <taxon>Sphingomonas</taxon>
    </lineage>
</organism>
<evidence type="ECO:0008006" key="11">
    <source>
        <dbReference type="Google" id="ProtNLM"/>
    </source>
</evidence>
<dbReference type="GO" id="GO:0016763">
    <property type="term" value="F:pentosyltransferase activity"/>
    <property type="evidence" value="ECO:0007669"/>
    <property type="project" value="TreeGrafter"/>
</dbReference>
<dbReference type="KEGG" id="sari:H5J25_14210"/>
<feature type="transmembrane region" description="Helical" evidence="8">
    <location>
        <begin position="340"/>
        <end position="360"/>
    </location>
</feature>